<feature type="transmembrane region" description="Helical" evidence="5">
    <location>
        <begin position="182"/>
        <end position="203"/>
    </location>
</feature>
<feature type="transmembrane region" description="Helical" evidence="5">
    <location>
        <begin position="80"/>
        <end position="99"/>
    </location>
</feature>
<feature type="transmembrane region" description="Helical" evidence="5">
    <location>
        <begin position="137"/>
        <end position="161"/>
    </location>
</feature>
<sequence length="478" mass="52056">MSFVQVTYELIASSFKDTSNSAWVLAGYNLGHCIALPIYGKMSSFYGTKFPLVTAYCLFSVGCILSGLGVHLWQVIAGRIITGLGGSGMLALVSVIITENVPPNQVALMRSYVNVVNVIGRAFGGPLGAVVTDALGWRWSFICQVPIALTCCAFCVIILSTDTKSEDNPERRIQERKSVKDIDYLGIGAFSISITSLLASIQLFGKQGSNSKTALVLLGVAVFFGLVLLLLEAFYSKEPLIPPGLLKTVTGIYFLAQMILVLGREAHVSTIAPYFLWTEDLKSTAAALRLIPSPIGFTIGSLLSGYIIQRTSKYKTLCMASLVFTSMVYLVIALRWGYQPYRWENFYILPAGMGMGAILTCTFVGMTMSTPKSMHATAICIYFLCQQVGGIIGTAAASVTLRTILNKTLQDWLNSIPRKQDVIREILNGSGSLSVPETLRKVVHFAYRHSFQFVAIIPSLATALVLPLLYLTPEVKID</sequence>
<dbReference type="OrthoDB" id="6770063at2759"/>
<reference evidence="7" key="1">
    <citation type="submission" date="2021-07" db="EMBL/GenBank/DDBJ databases">
        <authorList>
            <person name="Durling M."/>
        </authorList>
    </citation>
    <scope>NUCLEOTIDE SEQUENCE</scope>
</reference>
<dbReference type="GO" id="GO:0015174">
    <property type="term" value="F:basic amino acid transmembrane transporter activity"/>
    <property type="evidence" value="ECO:0007669"/>
    <property type="project" value="TreeGrafter"/>
</dbReference>
<accession>A0A9N9LZZ8</accession>
<evidence type="ECO:0000256" key="3">
    <source>
        <dbReference type="ARBA" id="ARBA00022989"/>
    </source>
</evidence>
<dbReference type="PROSITE" id="PS50850">
    <property type="entry name" value="MFS"/>
    <property type="match status" value="1"/>
</dbReference>
<dbReference type="InterPro" id="IPR020846">
    <property type="entry name" value="MFS_dom"/>
</dbReference>
<dbReference type="InterPro" id="IPR011701">
    <property type="entry name" value="MFS"/>
</dbReference>
<keyword evidence="3 5" id="KW-1133">Transmembrane helix</keyword>
<organism evidence="7 8">
    <name type="scientific">Hymenoscyphus albidus</name>
    <dbReference type="NCBI Taxonomy" id="595503"/>
    <lineage>
        <taxon>Eukaryota</taxon>
        <taxon>Fungi</taxon>
        <taxon>Dikarya</taxon>
        <taxon>Ascomycota</taxon>
        <taxon>Pezizomycotina</taxon>
        <taxon>Leotiomycetes</taxon>
        <taxon>Helotiales</taxon>
        <taxon>Helotiaceae</taxon>
        <taxon>Hymenoscyphus</taxon>
    </lineage>
</organism>
<name>A0A9N9LZZ8_9HELO</name>
<dbReference type="Pfam" id="PF07690">
    <property type="entry name" value="MFS_1"/>
    <property type="match status" value="1"/>
</dbReference>
<feature type="transmembrane region" description="Helical" evidence="5">
    <location>
        <begin position="451"/>
        <end position="471"/>
    </location>
</feature>
<evidence type="ECO:0000256" key="4">
    <source>
        <dbReference type="ARBA" id="ARBA00023136"/>
    </source>
</evidence>
<feature type="transmembrane region" description="Helical" evidence="5">
    <location>
        <begin position="346"/>
        <end position="367"/>
    </location>
</feature>
<feature type="transmembrane region" description="Helical" evidence="5">
    <location>
        <begin position="316"/>
        <end position="334"/>
    </location>
</feature>
<evidence type="ECO:0000259" key="6">
    <source>
        <dbReference type="PROSITE" id="PS50850"/>
    </source>
</evidence>
<dbReference type="Proteomes" id="UP000701801">
    <property type="component" value="Unassembled WGS sequence"/>
</dbReference>
<feature type="transmembrane region" description="Helical" evidence="5">
    <location>
        <begin position="52"/>
        <end position="74"/>
    </location>
</feature>
<comment type="caution">
    <text evidence="7">The sequence shown here is derived from an EMBL/GenBank/DDBJ whole genome shotgun (WGS) entry which is preliminary data.</text>
</comment>
<proteinExistence type="predicted"/>
<dbReference type="SUPFAM" id="SSF103473">
    <property type="entry name" value="MFS general substrate transporter"/>
    <property type="match status" value="1"/>
</dbReference>
<keyword evidence="8" id="KW-1185">Reference proteome</keyword>
<evidence type="ECO:0000313" key="7">
    <source>
        <dbReference type="EMBL" id="CAG8980556.1"/>
    </source>
</evidence>
<dbReference type="PANTHER" id="PTHR23501">
    <property type="entry name" value="MAJOR FACILITATOR SUPERFAMILY"/>
    <property type="match status" value="1"/>
</dbReference>
<feature type="transmembrane region" description="Helical" evidence="5">
    <location>
        <begin position="244"/>
        <end position="263"/>
    </location>
</feature>
<feature type="transmembrane region" description="Helical" evidence="5">
    <location>
        <begin position="215"/>
        <end position="235"/>
    </location>
</feature>
<evidence type="ECO:0000256" key="2">
    <source>
        <dbReference type="ARBA" id="ARBA00022692"/>
    </source>
</evidence>
<keyword evidence="4 5" id="KW-0472">Membrane</keyword>
<evidence type="ECO:0000256" key="5">
    <source>
        <dbReference type="SAM" id="Phobius"/>
    </source>
</evidence>
<keyword evidence="2 5" id="KW-0812">Transmembrane</keyword>
<dbReference type="EMBL" id="CAJVRM010000396">
    <property type="protein sequence ID" value="CAG8980556.1"/>
    <property type="molecule type" value="Genomic_DNA"/>
</dbReference>
<comment type="subcellular location">
    <subcellularLocation>
        <location evidence="1">Membrane</location>
        <topology evidence="1">Multi-pass membrane protein</topology>
    </subcellularLocation>
</comment>
<dbReference type="InterPro" id="IPR036259">
    <property type="entry name" value="MFS_trans_sf"/>
</dbReference>
<evidence type="ECO:0000313" key="8">
    <source>
        <dbReference type="Proteomes" id="UP000701801"/>
    </source>
</evidence>
<feature type="domain" description="Major facilitator superfamily (MFS) profile" evidence="6">
    <location>
        <begin position="1"/>
        <end position="476"/>
    </location>
</feature>
<dbReference type="AlphaFoldDB" id="A0A9N9LZZ8"/>
<evidence type="ECO:0000256" key="1">
    <source>
        <dbReference type="ARBA" id="ARBA00004141"/>
    </source>
</evidence>
<feature type="transmembrane region" description="Helical" evidence="5">
    <location>
        <begin position="20"/>
        <end position="40"/>
    </location>
</feature>
<dbReference type="GO" id="GO:0000329">
    <property type="term" value="C:fungal-type vacuole membrane"/>
    <property type="evidence" value="ECO:0007669"/>
    <property type="project" value="TreeGrafter"/>
</dbReference>
<dbReference type="PANTHER" id="PTHR23501:SF33">
    <property type="entry name" value="MAJOR FACILITATOR SUPERFAMILY (MFS) PROFILE DOMAIN-CONTAINING PROTEIN"/>
    <property type="match status" value="1"/>
</dbReference>
<dbReference type="Gene3D" id="1.20.1250.20">
    <property type="entry name" value="MFS general substrate transporter like domains"/>
    <property type="match status" value="2"/>
</dbReference>
<gene>
    <name evidence="7" type="ORF">HYALB_00002554</name>
</gene>
<feature type="transmembrane region" description="Helical" evidence="5">
    <location>
        <begin position="283"/>
        <end position="304"/>
    </location>
</feature>
<feature type="transmembrane region" description="Helical" evidence="5">
    <location>
        <begin position="379"/>
        <end position="405"/>
    </location>
</feature>
<protein>
    <recommendedName>
        <fullName evidence="6">Major facilitator superfamily (MFS) profile domain-containing protein</fullName>
    </recommendedName>
</protein>